<comment type="caution">
    <text evidence="1">The sequence shown here is derived from an EMBL/GenBank/DDBJ whole genome shotgun (WGS) entry which is preliminary data.</text>
</comment>
<evidence type="ECO:0000313" key="2">
    <source>
        <dbReference type="Proteomes" id="UP000020681"/>
    </source>
</evidence>
<reference evidence="1 2" key="1">
    <citation type="submission" date="2014-01" db="EMBL/GenBank/DDBJ databases">
        <authorList>
            <person name="Dobos K."/>
            <person name="Lenaerts A."/>
            <person name="Ordway D."/>
            <person name="DeGroote M.A."/>
            <person name="Parker T."/>
            <person name="Sizemore C."/>
            <person name="Tallon L.J."/>
            <person name="Sadzewicz L.K."/>
            <person name="Sengamalay N."/>
            <person name="Fraser C.M."/>
            <person name="Hine E."/>
            <person name="Shefchek K.A."/>
            <person name="Das S.P."/>
            <person name="Tettelin H."/>
        </authorList>
    </citation>
    <scope>NUCLEOTIDE SEQUENCE [LARGE SCALE GENOMIC DNA]</scope>
    <source>
        <strain evidence="1 2">Harvey</strain>
    </source>
</reference>
<keyword evidence="2" id="KW-1185">Reference proteome</keyword>
<dbReference type="Proteomes" id="UP000020681">
    <property type="component" value="Unassembled WGS sequence"/>
</dbReference>
<sequence>MWCYATDEMRAWWGGMWADRILRSDLSAQLLGSGMASAQIWRRFRRLGATGPRHRMVAGDSQREILCRV</sequence>
<evidence type="ECO:0000313" key="1">
    <source>
        <dbReference type="EMBL" id="EUA92845.1"/>
    </source>
</evidence>
<protein>
    <submittedName>
        <fullName evidence="1">Methylase domain protein</fullName>
    </submittedName>
</protein>
<dbReference type="GO" id="GO:0008168">
    <property type="term" value="F:methyltransferase activity"/>
    <property type="evidence" value="ECO:0007669"/>
    <property type="project" value="UniProtKB-KW"/>
</dbReference>
<name>A0ABP3AR56_MYCUL</name>
<keyword evidence="1" id="KW-0489">Methyltransferase</keyword>
<accession>A0ABP3AR56</accession>
<keyword evidence="1" id="KW-0808">Transferase</keyword>
<organism evidence="1 2">
    <name type="scientific">Mycobacterium ulcerans str. Harvey</name>
    <dbReference type="NCBI Taxonomy" id="1299332"/>
    <lineage>
        <taxon>Bacteria</taxon>
        <taxon>Bacillati</taxon>
        <taxon>Actinomycetota</taxon>
        <taxon>Actinomycetes</taxon>
        <taxon>Mycobacteriales</taxon>
        <taxon>Mycobacteriaceae</taxon>
        <taxon>Mycobacterium</taxon>
        <taxon>Mycobacterium ulcerans group</taxon>
    </lineage>
</organism>
<dbReference type="GO" id="GO:0032259">
    <property type="term" value="P:methylation"/>
    <property type="evidence" value="ECO:0007669"/>
    <property type="project" value="UniProtKB-KW"/>
</dbReference>
<gene>
    <name evidence="1" type="ORF">I551_0652</name>
</gene>
<dbReference type="EMBL" id="JAOL01000071">
    <property type="protein sequence ID" value="EUA92845.1"/>
    <property type="molecule type" value="Genomic_DNA"/>
</dbReference>
<proteinExistence type="predicted"/>